<dbReference type="EMBL" id="HACG01043589">
    <property type="protein sequence ID" value="CEK90454.1"/>
    <property type="molecule type" value="Transcribed_RNA"/>
</dbReference>
<gene>
    <name evidence="1" type="primary">ORF176990</name>
</gene>
<dbReference type="AlphaFoldDB" id="A0A0B7BAV4"/>
<evidence type="ECO:0000313" key="1">
    <source>
        <dbReference type="EMBL" id="CEK90454.1"/>
    </source>
</evidence>
<name>A0A0B7BAV4_9EUPU</name>
<accession>A0A0B7BAV4</accession>
<organism evidence="1">
    <name type="scientific">Arion vulgaris</name>
    <dbReference type="NCBI Taxonomy" id="1028688"/>
    <lineage>
        <taxon>Eukaryota</taxon>
        <taxon>Metazoa</taxon>
        <taxon>Spiralia</taxon>
        <taxon>Lophotrochozoa</taxon>
        <taxon>Mollusca</taxon>
        <taxon>Gastropoda</taxon>
        <taxon>Heterobranchia</taxon>
        <taxon>Euthyneura</taxon>
        <taxon>Panpulmonata</taxon>
        <taxon>Eupulmonata</taxon>
        <taxon>Stylommatophora</taxon>
        <taxon>Helicina</taxon>
        <taxon>Arionoidea</taxon>
        <taxon>Arionidae</taxon>
        <taxon>Arion</taxon>
    </lineage>
</organism>
<reference evidence="1" key="1">
    <citation type="submission" date="2014-12" db="EMBL/GenBank/DDBJ databases">
        <title>Insight into the proteome of Arion vulgaris.</title>
        <authorList>
            <person name="Aradska J."/>
            <person name="Bulat T."/>
            <person name="Smidak R."/>
            <person name="Sarate P."/>
            <person name="Gangsoo J."/>
            <person name="Sialana F."/>
            <person name="Bilban M."/>
            <person name="Lubec G."/>
        </authorList>
    </citation>
    <scope>NUCLEOTIDE SEQUENCE</scope>
    <source>
        <tissue evidence="1">Skin</tissue>
    </source>
</reference>
<sequence>MYQPILKQTNIASGKHESASSYFIQNTNNFSPAFMFTTTKAQQLLSSLDMNISATVHSSHWLG</sequence>
<proteinExistence type="predicted"/>
<protein>
    <submittedName>
        <fullName evidence="1">Uncharacterized protein</fullName>
    </submittedName>
</protein>